<keyword evidence="3" id="KW-1185">Reference proteome</keyword>
<comment type="caution">
    <text evidence="2">The sequence shown here is derived from an EMBL/GenBank/DDBJ whole genome shotgun (WGS) entry which is preliminary data.</text>
</comment>
<protein>
    <submittedName>
        <fullName evidence="2">Uncharacterized protein</fullName>
    </submittedName>
</protein>
<reference evidence="2 3" key="1">
    <citation type="submission" date="2018-08" db="EMBL/GenBank/DDBJ databases">
        <title>Genomic investigation of the strawberry pathogen Phytophthora fragariae indicates pathogenicity is determined by transcriptional variation in three key races.</title>
        <authorList>
            <person name="Adams T.M."/>
            <person name="Armitage A.D."/>
            <person name="Sobczyk M.K."/>
            <person name="Bates H.J."/>
            <person name="Dunwell J.M."/>
            <person name="Nellist C.F."/>
            <person name="Harrison R.J."/>
        </authorList>
    </citation>
    <scope>NUCLEOTIDE SEQUENCE [LARGE SCALE GENOMIC DNA]</scope>
    <source>
        <strain evidence="2 3">SCRP333</strain>
    </source>
</reference>
<evidence type="ECO:0000313" key="2">
    <source>
        <dbReference type="EMBL" id="KAE9279891.1"/>
    </source>
</evidence>
<evidence type="ECO:0000256" key="1">
    <source>
        <dbReference type="SAM" id="MobiDB-lite"/>
    </source>
</evidence>
<name>A0A6A4BWI3_9STRA</name>
<sequence length="214" mass="24591">MARRGSTPSTSSTSPRRRHLLGHLERQRPRRCCCRQEPDTRARVPSSSAAWDVANLETLRHTVIVSTWVNCTENCYTKRRQHWLGTSSPRVRVVDQDDLLPNWLLVRFKDIIEDSLNTQFTMARVERGVRLAATLPPPGRVRPHQQEVRVPPSHSSHIDREVVVLTHDAEGHESGIFRHLHGHQHTYLHRQTSAPRLATSPVSELFLLELYQCS</sequence>
<dbReference type="Proteomes" id="UP000434957">
    <property type="component" value="Unassembled WGS sequence"/>
</dbReference>
<dbReference type="AlphaFoldDB" id="A0A6A4BWI3"/>
<gene>
    <name evidence="2" type="ORF">PR003_g28108</name>
</gene>
<dbReference type="EMBL" id="QXFT01004155">
    <property type="protein sequence ID" value="KAE9279891.1"/>
    <property type="molecule type" value="Genomic_DNA"/>
</dbReference>
<proteinExistence type="predicted"/>
<accession>A0A6A4BWI3</accession>
<feature type="region of interest" description="Disordered" evidence="1">
    <location>
        <begin position="1"/>
        <end position="21"/>
    </location>
</feature>
<evidence type="ECO:0000313" key="3">
    <source>
        <dbReference type="Proteomes" id="UP000434957"/>
    </source>
</evidence>
<feature type="compositionally biased region" description="Low complexity" evidence="1">
    <location>
        <begin position="1"/>
        <end position="14"/>
    </location>
</feature>
<organism evidence="2 3">
    <name type="scientific">Phytophthora rubi</name>
    <dbReference type="NCBI Taxonomy" id="129364"/>
    <lineage>
        <taxon>Eukaryota</taxon>
        <taxon>Sar</taxon>
        <taxon>Stramenopiles</taxon>
        <taxon>Oomycota</taxon>
        <taxon>Peronosporomycetes</taxon>
        <taxon>Peronosporales</taxon>
        <taxon>Peronosporaceae</taxon>
        <taxon>Phytophthora</taxon>
    </lineage>
</organism>